<dbReference type="Proteomes" id="UP000288805">
    <property type="component" value="Unassembled WGS sequence"/>
</dbReference>
<comment type="caution">
    <text evidence="1">The sequence shown here is derived from an EMBL/GenBank/DDBJ whole genome shotgun (WGS) entry which is preliminary data.</text>
</comment>
<protein>
    <submittedName>
        <fullName evidence="1">Uncharacterized protein</fullName>
    </submittedName>
</protein>
<evidence type="ECO:0000313" key="1">
    <source>
        <dbReference type="EMBL" id="RVX14955.1"/>
    </source>
</evidence>
<organism evidence="1 2">
    <name type="scientific">Vitis vinifera</name>
    <name type="common">Grape</name>
    <dbReference type="NCBI Taxonomy" id="29760"/>
    <lineage>
        <taxon>Eukaryota</taxon>
        <taxon>Viridiplantae</taxon>
        <taxon>Streptophyta</taxon>
        <taxon>Embryophyta</taxon>
        <taxon>Tracheophyta</taxon>
        <taxon>Spermatophyta</taxon>
        <taxon>Magnoliopsida</taxon>
        <taxon>eudicotyledons</taxon>
        <taxon>Gunneridae</taxon>
        <taxon>Pentapetalae</taxon>
        <taxon>rosids</taxon>
        <taxon>Vitales</taxon>
        <taxon>Vitaceae</taxon>
        <taxon>Viteae</taxon>
        <taxon>Vitis</taxon>
    </lineage>
</organism>
<dbReference type="EMBL" id="QGNW01000019">
    <property type="protein sequence ID" value="RVX14955.1"/>
    <property type="molecule type" value="Genomic_DNA"/>
</dbReference>
<dbReference type="AlphaFoldDB" id="A0A438K162"/>
<reference evidence="1 2" key="1">
    <citation type="journal article" date="2018" name="PLoS Genet.">
        <title>Population sequencing reveals clonal diversity and ancestral inbreeding in the grapevine cultivar Chardonnay.</title>
        <authorList>
            <person name="Roach M.J."/>
            <person name="Johnson D.L."/>
            <person name="Bohlmann J."/>
            <person name="van Vuuren H.J."/>
            <person name="Jones S.J."/>
            <person name="Pretorius I.S."/>
            <person name="Schmidt S.A."/>
            <person name="Borneman A.R."/>
        </authorList>
    </citation>
    <scope>NUCLEOTIDE SEQUENCE [LARGE SCALE GENOMIC DNA]</scope>
    <source>
        <strain evidence="2">cv. Chardonnay</strain>
        <tissue evidence="1">Leaf</tissue>
    </source>
</reference>
<sequence length="147" mass="16843">MVPHGVLRGFQQLPQVYLTFPFLGRCTNLNCWPLHDPLNATRLPSQWLTSLSPLSLLHRLLLRLRPCDFTGESFLPSAESKFLPLLLPTCSRKSLLPENMARMASLSMFCFRKENVKIERENGGKWAHICEKRLQERMASGGHNKEP</sequence>
<evidence type="ECO:0000313" key="2">
    <source>
        <dbReference type="Proteomes" id="UP000288805"/>
    </source>
</evidence>
<name>A0A438K162_VITVI</name>
<accession>A0A438K162</accession>
<proteinExistence type="predicted"/>
<gene>
    <name evidence="1" type="ORF">CK203_007721</name>
</gene>